<evidence type="ECO:0000313" key="8">
    <source>
        <dbReference type="Proteomes" id="UP000612746"/>
    </source>
</evidence>
<keyword evidence="4 6" id="KW-0472">Membrane</keyword>
<accession>A0A8H7PI01</accession>
<feature type="transmembrane region" description="Helical" evidence="6">
    <location>
        <begin position="117"/>
        <end position="137"/>
    </location>
</feature>
<feature type="compositionally biased region" description="Polar residues" evidence="5">
    <location>
        <begin position="92"/>
        <end position="110"/>
    </location>
</feature>
<dbReference type="EMBL" id="JAEPRA010000017">
    <property type="protein sequence ID" value="KAG2174085.1"/>
    <property type="molecule type" value="Genomic_DNA"/>
</dbReference>
<dbReference type="Proteomes" id="UP000612746">
    <property type="component" value="Unassembled WGS sequence"/>
</dbReference>
<comment type="subcellular location">
    <subcellularLocation>
        <location evidence="1">Membrane</location>
        <topology evidence="1">Single-pass membrane protein</topology>
    </subcellularLocation>
</comment>
<gene>
    <name evidence="7" type="ORF">INT44_000199</name>
</gene>
<evidence type="ECO:0000256" key="5">
    <source>
        <dbReference type="SAM" id="MobiDB-lite"/>
    </source>
</evidence>
<evidence type="ECO:0000256" key="1">
    <source>
        <dbReference type="ARBA" id="ARBA00004167"/>
    </source>
</evidence>
<dbReference type="PANTHER" id="PTHR15549">
    <property type="entry name" value="PAIRED IMMUNOGLOBULIN-LIKE TYPE 2 RECEPTOR"/>
    <property type="match status" value="1"/>
</dbReference>
<keyword evidence="3 6" id="KW-1133">Transmembrane helix</keyword>
<dbReference type="InterPro" id="IPR051694">
    <property type="entry name" value="Immunoregulatory_rcpt-like"/>
</dbReference>
<protein>
    <submittedName>
        <fullName evidence="7">Uncharacterized protein</fullName>
    </submittedName>
</protein>
<dbReference type="PANTHER" id="PTHR15549:SF30">
    <property type="entry name" value="MID2 DOMAIN-CONTAINING PROTEIN"/>
    <property type="match status" value="1"/>
</dbReference>
<dbReference type="AlphaFoldDB" id="A0A8H7PI01"/>
<feature type="compositionally biased region" description="Basic residues" evidence="5">
    <location>
        <begin position="28"/>
        <end position="49"/>
    </location>
</feature>
<dbReference type="OrthoDB" id="10296771at2759"/>
<dbReference type="GO" id="GO:0071944">
    <property type="term" value="C:cell periphery"/>
    <property type="evidence" value="ECO:0007669"/>
    <property type="project" value="UniProtKB-ARBA"/>
</dbReference>
<evidence type="ECO:0000256" key="4">
    <source>
        <dbReference type="ARBA" id="ARBA00023136"/>
    </source>
</evidence>
<evidence type="ECO:0000256" key="6">
    <source>
        <dbReference type="SAM" id="Phobius"/>
    </source>
</evidence>
<proteinExistence type="predicted"/>
<dbReference type="GO" id="GO:0016020">
    <property type="term" value="C:membrane"/>
    <property type="evidence" value="ECO:0007669"/>
    <property type="project" value="UniProtKB-SubCell"/>
</dbReference>
<keyword evidence="2 6" id="KW-0812">Transmembrane</keyword>
<evidence type="ECO:0000256" key="2">
    <source>
        <dbReference type="ARBA" id="ARBA00022692"/>
    </source>
</evidence>
<sequence>MNGNAYDEAYKDLFQDKKAVKSTSHKSSSIHHKTTSRKKTQHSSKKPIKSTHATTTTDTIQPSSTSTDIITTSDVVTPSTATEVSPPMTPVYISSSETPSSTPAVNNTPDASKDESASVITGVAFAGLILFIVLVFVMRRRHMRYKDLECCSADSFHDDTMSITSKTRLRPNQPSYVPYKQPVSEVSCMMMTSSPRSSVFDQHSDYSQKRKIEAKTPSPVRISSSQMNQDIARFSLKKTDSWGNYVKQVLHKPTMNEASSVPQPTAMSASAHGVCEFTLSTPEASRCKTESTISPNARQDAWCQNNQDAWCQNSNYYSETTTPYPQQQIMESYHPLTAIPYNSVSPAPNPYQSSVNYGQGPQQAVRVNLTNPISHQVLYRTDAHAY</sequence>
<feature type="compositionally biased region" description="Low complexity" evidence="5">
    <location>
        <begin position="54"/>
        <end position="78"/>
    </location>
</feature>
<evidence type="ECO:0000313" key="7">
    <source>
        <dbReference type="EMBL" id="KAG2174085.1"/>
    </source>
</evidence>
<name>A0A8H7PI01_9FUNG</name>
<evidence type="ECO:0000256" key="3">
    <source>
        <dbReference type="ARBA" id="ARBA00022989"/>
    </source>
</evidence>
<keyword evidence="8" id="KW-1185">Reference proteome</keyword>
<feature type="region of interest" description="Disordered" evidence="5">
    <location>
        <begin position="16"/>
        <end position="113"/>
    </location>
</feature>
<reference evidence="7" key="1">
    <citation type="submission" date="2020-12" db="EMBL/GenBank/DDBJ databases">
        <title>Metabolic potential, ecology and presence of endohyphal bacteria is reflected in genomic diversity of Mucoromycotina.</title>
        <authorList>
            <person name="Muszewska A."/>
            <person name="Okrasinska A."/>
            <person name="Steczkiewicz K."/>
            <person name="Drgas O."/>
            <person name="Orlowska M."/>
            <person name="Perlinska-Lenart U."/>
            <person name="Aleksandrzak-Piekarczyk T."/>
            <person name="Szatraj K."/>
            <person name="Zielenkiewicz U."/>
            <person name="Pilsyk S."/>
            <person name="Malc E."/>
            <person name="Mieczkowski P."/>
            <person name="Kruszewska J.S."/>
            <person name="Biernat P."/>
            <person name="Pawlowska J."/>
        </authorList>
    </citation>
    <scope>NUCLEOTIDE SEQUENCE</scope>
    <source>
        <strain evidence="7">WA0000051536</strain>
    </source>
</reference>
<comment type="caution">
    <text evidence="7">The sequence shown here is derived from an EMBL/GenBank/DDBJ whole genome shotgun (WGS) entry which is preliminary data.</text>
</comment>
<organism evidence="7 8">
    <name type="scientific">Umbelopsis vinacea</name>
    <dbReference type="NCBI Taxonomy" id="44442"/>
    <lineage>
        <taxon>Eukaryota</taxon>
        <taxon>Fungi</taxon>
        <taxon>Fungi incertae sedis</taxon>
        <taxon>Mucoromycota</taxon>
        <taxon>Mucoromycotina</taxon>
        <taxon>Umbelopsidomycetes</taxon>
        <taxon>Umbelopsidales</taxon>
        <taxon>Umbelopsidaceae</taxon>
        <taxon>Umbelopsis</taxon>
    </lineage>
</organism>